<reference evidence="2" key="1">
    <citation type="submission" date="2019-08" db="EMBL/GenBank/DDBJ databases">
        <title>The genome of the North American firefly Photinus pyralis.</title>
        <authorList>
            <consortium name="Photinus pyralis genome working group"/>
            <person name="Fallon T.R."/>
            <person name="Sander Lower S.E."/>
            <person name="Weng J.-K."/>
        </authorList>
    </citation>
    <scope>NUCLEOTIDE SEQUENCE</scope>
    <source>
        <strain evidence="2">TRF0915ILg1</strain>
        <tissue evidence="2">Whole body</tissue>
    </source>
</reference>
<feature type="compositionally biased region" description="Basic and acidic residues" evidence="1">
    <location>
        <begin position="21"/>
        <end position="33"/>
    </location>
</feature>
<gene>
    <name evidence="2" type="ORF">ILUMI_08713</name>
</gene>
<comment type="caution">
    <text evidence="2">The sequence shown here is derived from an EMBL/GenBank/DDBJ whole genome shotgun (WGS) entry which is preliminary data.</text>
</comment>
<proteinExistence type="predicted"/>
<evidence type="ECO:0000313" key="2">
    <source>
        <dbReference type="EMBL" id="KAF2897464.1"/>
    </source>
</evidence>
<dbReference type="AlphaFoldDB" id="A0A8K0GF67"/>
<organism evidence="2 3">
    <name type="scientific">Ignelater luminosus</name>
    <name type="common">Cucubano</name>
    <name type="synonym">Pyrophorus luminosus</name>
    <dbReference type="NCBI Taxonomy" id="2038154"/>
    <lineage>
        <taxon>Eukaryota</taxon>
        <taxon>Metazoa</taxon>
        <taxon>Ecdysozoa</taxon>
        <taxon>Arthropoda</taxon>
        <taxon>Hexapoda</taxon>
        <taxon>Insecta</taxon>
        <taxon>Pterygota</taxon>
        <taxon>Neoptera</taxon>
        <taxon>Endopterygota</taxon>
        <taxon>Coleoptera</taxon>
        <taxon>Polyphaga</taxon>
        <taxon>Elateriformia</taxon>
        <taxon>Elateroidea</taxon>
        <taxon>Elateridae</taxon>
        <taxon>Agrypninae</taxon>
        <taxon>Pyrophorini</taxon>
        <taxon>Ignelater</taxon>
    </lineage>
</organism>
<dbReference type="Proteomes" id="UP000801492">
    <property type="component" value="Unassembled WGS sequence"/>
</dbReference>
<sequence>MEDNKDFSILPYLPVIKHEQEIKIPEKPETKSEDNEDNVTPYLNFNNPDRCFLLD</sequence>
<evidence type="ECO:0000256" key="1">
    <source>
        <dbReference type="SAM" id="MobiDB-lite"/>
    </source>
</evidence>
<evidence type="ECO:0000313" key="3">
    <source>
        <dbReference type="Proteomes" id="UP000801492"/>
    </source>
</evidence>
<feature type="non-terminal residue" evidence="2">
    <location>
        <position position="55"/>
    </location>
</feature>
<name>A0A8K0GF67_IGNLU</name>
<keyword evidence="3" id="KW-1185">Reference proteome</keyword>
<accession>A0A8K0GF67</accession>
<protein>
    <submittedName>
        <fullName evidence="2">Uncharacterized protein</fullName>
    </submittedName>
</protein>
<feature type="region of interest" description="Disordered" evidence="1">
    <location>
        <begin position="21"/>
        <end position="43"/>
    </location>
</feature>
<dbReference type="EMBL" id="VTPC01004137">
    <property type="protein sequence ID" value="KAF2897464.1"/>
    <property type="molecule type" value="Genomic_DNA"/>
</dbReference>